<proteinExistence type="predicted"/>
<evidence type="ECO:0000256" key="1">
    <source>
        <dbReference type="SAM" id="SignalP"/>
    </source>
</evidence>
<dbReference type="STRING" id="113562.SAMN04489716_4048"/>
<dbReference type="RefSeq" id="WP_157751691.1">
    <property type="nucleotide sequence ID" value="NZ_BOMJ01000015.1"/>
</dbReference>
<evidence type="ECO:0000313" key="2">
    <source>
        <dbReference type="EMBL" id="SDT48644.1"/>
    </source>
</evidence>
<reference evidence="2 3" key="1">
    <citation type="submission" date="2016-10" db="EMBL/GenBank/DDBJ databases">
        <authorList>
            <person name="de Groot N.N."/>
        </authorList>
    </citation>
    <scope>NUCLEOTIDE SEQUENCE [LARGE SCALE GENOMIC DNA]</scope>
    <source>
        <strain evidence="2 3">DSM 43941</strain>
    </source>
</reference>
<protein>
    <recommendedName>
        <fullName evidence="4">Lipoprotein</fullName>
    </recommendedName>
</protein>
<evidence type="ECO:0000313" key="3">
    <source>
        <dbReference type="Proteomes" id="UP000198688"/>
    </source>
</evidence>
<dbReference type="EMBL" id="LT629758">
    <property type="protein sequence ID" value="SDT48644.1"/>
    <property type="molecule type" value="Genomic_DNA"/>
</dbReference>
<accession>A0A1H2ARS7</accession>
<evidence type="ECO:0008006" key="4">
    <source>
        <dbReference type="Google" id="ProtNLM"/>
    </source>
</evidence>
<feature type="chain" id="PRO_5038901247" description="Lipoprotein" evidence="1">
    <location>
        <begin position="34"/>
        <end position="293"/>
    </location>
</feature>
<dbReference type="OrthoDB" id="3458177at2"/>
<keyword evidence="1" id="KW-0732">Signal</keyword>
<keyword evidence="3" id="KW-1185">Reference proteome</keyword>
<name>A0A1H2ARS7_9ACTN</name>
<feature type="signal peptide" evidence="1">
    <location>
        <begin position="1"/>
        <end position="33"/>
    </location>
</feature>
<dbReference type="Proteomes" id="UP000198688">
    <property type="component" value="Chromosome I"/>
</dbReference>
<sequence length="293" mass="30936">MSHRSHQYLLPRRQVLSTGITAFALLITGAACTGDTTEPEAGDPGAVAAELLRAATADLTGAAAVHWTGSFPSAAELRTGVYQVDVRTAGNGALLGTVTIGGWTAEVMAVSGHTLLRAGERFWRQGGVLDGRLTHFRNRWVVMYDGFFGFDLGARLNPGALLGGAAPGAVVTPATTTPEGTEIRWTDVTYLIADPTTPGATGTGLMRLTTTGTAESPARLDLRPVVLDGDECAELFSRLRVEAIQLIQARDHGSQPDQAGQTPPAFDVGEVGRIVSDLDRDIEALRRSATMWA</sequence>
<gene>
    <name evidence="2" type="ORF">SAMN04489716_4048</name>
</gene>
<dbReference type="PROSITE" id="PS51257">
    <property type="entry name" value="PROKAR_LIPOPROTEIN"/>
    <property type="match status" value="1"/>
</dbReference>
<dbReference type="AlphaFoldDB" id="A0A1H2ARS7"/>
<organism evidence="2 3">
    <name type="scientific">Actinoplanes derwentensis</name>
    <dbReference type="NCBI Taxonomy" id="113562"/>
    <lineage>
        <taxon>Bacteria</taxon>
        <taxon>Bacillati</taxon>
        <taxon>Actinomycetota</taxon>
        <taxon>Actinomycetes</taxon>
        <taxon>Micromonosporales</taxon>
        <taxon>Micromonosporaceae</taxon>
        <taxon>Actinoplanes</taxon>
    </lineage>
</organism>